<evidence type="ECO:0008006" key="4">
    <source>
        <dbReference type="Google" id="ProtNLM"/>
    </source>
</evidence>
<dbReference type="AlphaFoldDB" id="A0A4R7DE89"/>
<comment type="caution">
    <text evidence="2">The sequence shown here is derived from an EMBL/GenBank/DDBJ whole genome shotgun (WGS) entry which is preliminary data.</text>
</comment>
<feature type="transmembrane region" description="Helical" evidence="1">
    <location>
        <begin position="6"/>
        <end position="21"/>
    </location>
</feature>
<feature type="transmembrane region" description="Helical" evidence="1">
    <location>
        <begin position="42"/>
        <end position="69"/>
    </location>
</feature>
<keyword evidence="1" id="KW-0472">Membrane</keyword>
<accession>A0A4R7DE89</accession>
<gene>
    <name evidence="2" type="ORF">DFQ03_0379</name>
</gene>
<keyword evidence="3" id="KW-1185">Reference proteome</keyword>
<name>A0A4R7DE89_9FLAO</name>
<dbReference type="Proteomes" id="UP000295274">
    <property type="component" value="Unassembled WGS sequence"/>
</dbReference>
<sequence>MKFFKAIGLLILGLIMIYFSLKKTKYDKEFDDDLSKNLKDELKFYGATVNFKLLLFGMFSLLIGIIFLLSELELIDISISE</sequence>
<evidence type="ECO:0000313" key="3">
    <source>
        <dbReference type="Proteomes" id="UP000295274"/>
    </source>
</evidence>
<keyword evidence="1" id="KW-0812">Transmembrane</keyword>
<dbReference type="RefSeq" id="WP_133671313.1">
    <property type="nucleotide sequence ID" value="NZ_SNZW01000011.1"/>
</dbReference>
<reference evidence="2 3" key="1">
    <citation type="submission" date="2019-03" db="EMBL/GenBank/DDBJ databases">
        <title>Genomic Encyclopedia of Type Strains, Phase III (KMG-III): the genomes of soil and plant-associated and newly described type strains.</title>
        <authorList>
            <person name="Whitman W."/>
        </authorList>
    </citation>
    <scope>NUCLEOTIDE SEQUENCE [LARGE SCALE GENOMIC DNA]</scope>
    <source>
        <strain evidence="2 3">CECT 8455</strain>
    </source>
</reference>
<keyword evidence="1" id="KW-1133">Transmembrane helix</keyword>
<protein>
    <recommendedName>
        <fullName evidence="4">DUF3784 domain-containing protein</fullName>
    </recommendedName>
</protein>
<evidence type="ECO:0000256" key="1">
    <source>
        <dbReference type="SAM" id="Phobius"/>
    </source>
</evidence>
<proteinExistence type="predicted"/>
<dbReference type="EMBL" id="SNZW01000011">
    <property type="protein sequence ID" value="TDS18671.1"/>
    <property type="molecule type" value="Genomic_DNA"/>
</dbReference>
<evidence type="ECO:0000313" key="2">
    <source>
        <dbReference type="EMBL" id="TDS18671.1"/>
    </source>
</evidence>
<organism evidence="2 3">
    <name type="scientific">Maribacter caenipelagi</name>
    <dbReference type="NCBI Taxonomy" id="1447781"/>
    <lineage>
        <taxon>Bacteria</taxon>
        <taxon>Pseudomonadati</taxon>
        <taxon>Bacteroidota</taxon>
        <taxon>Flavobacteriia</taxon>
        <taxon>Flavobacteriales</taxon>
        <taxon>Flavobacteriaceae</taxon>
        <taxon>Maribacter</taxon>
    </lineage>
</organism>